<dbReference type="EMBL" id="BJFL01000005">
    <property type="protein sequence ID" value="GDY29911.1"/>
    <property type="molecule type" value="Genomic_DNA"/>
</dbReference>
<organism evidence="3 4">
    <name type="scientific">Gandjariella thermophila</name>
    <dbReference type="NCBI Taxonomy" id="1931992"/>
    <lineage>
        <taxon>Bacteria</taxon>
        <taxon>Bacillati</taxon>
        <taxon>Actinomycetota</taxon>
        <taxon>Actinomycetes</taxon>
        <taxon>Pseudonocardiales</taxon>
        <taxon>Pseudonocardiaceae</taxon>
        <taxon>Gandjariella</taxon>
    </lineage>
</organism>
<dbReference type="AlphaFoldDB" id="A0A4D4J0D2"/>
<evidence type="ECO:0000256" key="1">
    <source>
        <dbReference type="SAM" id="MobiDB-lite"/>
    </source>
</evidence>
<dbReference type="Proteomes" id="UP000298860">
    <property type="component" value="Unassembled WGS sequence"/>
</dbReference>
<reference evidence="4" key="1">
    <citation type="submission" date="2019-04" db="EMBL/GenBank/DDBJ databases">
        <title>Draft genome sequence of Pseudonocardiaceae bacterium SL3-2-4.</title>
        <authorList>
            <person name="Ningsih F."/>
            <person name="Yokota A."/>
            <person name="Sakai Y."/>
            <person name="Nanatani K."/>
            <person name="Yabe S."/>
            <person name="Oetari A."/>
            <person name="Sjamsuridzal W."/>
        </authorList>
    </citation>
    <scope>NUCLEOTIDE SEQUENCE [LARGE SCALE GENOMIC DNA]</scope>
    <source>
        <strain evidence="4">SL3-2-4</strain>
    </source>
</reference>
<dbReference type="RefSeq" id="WP_192909422.1">
    <property type="nucleotide sequence ID" value="NZ_BJFL01000005.1"/>
</dbReference>
<evidence type="ECO:0000256" key="2">
    <source>
        <dbReference type="SAM" id="SignalP"/>
    </source>
</evidence>
<sequence>MALVARVATALPFAGAVAAAAALTGAAVFTVADAGCGNPGRYVRHDGVVELVGGCVDTNRLPAQGRPAQAMGNAVQQHDNGMAQRRP</sequence>
<evidence type="ECO:0000313" key="3">
    <source>
        <dbReference type="EMBL" id="GDY29911.1"/>
    </source>
</evidence>
<protein>
    <recommendedName>
        <fullName evidence="5">Secreted protein</fullName>
    </recommendedName>
</protein>
<keyword evidence="4" id="KW-1185">Reference proteome</keyword>
<evidence type="ECO:0000313" key="4">
    <source>
        <dbReference type="Proteomes" id="UP000298860"/>
    </source>
</evidence>
<feature type="signal peptide" evidence="2">
    <location>
        <begin position="1"/>
        <end position="34"/>
    </location>
</feature>
<name>A0A4D4J0D2_9PSEU</name>
<gene>
    <name evidence="3" type="ORF">GTS_15440</name>
</gene>
<feature type="chain" id="PRO_5039040162" description="Secreted protein" evidence="2">
    <location>
        <begin position="35"/>
        <end position="87"/>
    </location>
</feature>
<feature type="region of interest" description="Disordered" evidence="1">
    <location>
        <begin position="63"/>
        <end position="87"/>
    </location>
</feature>
<evidence type="ECO:0008006" key="5">
    <source>
        <dbReference type="Google" id="ProtNLM"/>
    </source>
</evidence>
<proteinExistence type="predicted"/>
<keyword evidence="2" id="KW-0732">Signal</keyword>
<accession>A0A4D4J0D2</accession>
<comment type="caution">
    <text evidence="3">The sequence shown here is derived from an EMBL/GenBank/DDBJ whole genome shotgun (WGS) entry which is preliminary data.</text>
</comment>